<dbReference type="STRING" id="266779.Meso_3141"/>
<feature type="compositionally biased region" description="Basic and acidic residues" evidence="1">
    <location>
        <begin position="34"/>
        <end position="47"/>
    </location>
</feature>
<evidence type="ECO:0008006" key="3">
    <source>
        <dbReference type="Google" id="ProtNLM"/>
    </source>
</evidence>
<gene>
    <name evidence="2" type="ordered locus">Meso_3141</name>
</gene>
<reference evidence="2" key="1">
    <citation type="submission" date="2006-06" db="EMBL/GenBank/DDBJ databases">
        <title>Complete sequence of chromosome of Chelativorans sp. BNC1.</title>
        <authorList>
            <consortium name="US DOE Joint Genome Institute"/>
            <person name="Copeland A."/>
            <person name="Lucas S."/>
            <person name="Lapidus A."/>
            <person name="Barry K."/>
            <person name="Detter J.C."/>
            <person name="Glavina del Rio T."/>
            <person name="Hammon N."/>
            <person name="Israni S."/>
            <person name="Dalin E."/>
            <person name="Tice H."/>
            <person name="Pitluck S."/>
            <person name="Chertkov O."/>
            <person name="Brettin T."/>
            <person name="Bruce D."/>
            <person name="Han C."/>
            <person name="Tapia R."/>
            <person name="Gilna P."/>
            <person name="Schmutz J."/>
            <person name="Larimer F."/>
            <person name="Land M."/>
            <person name="Hauser L."/>
            <person name="Kyrpides N."/>
            <person name="Mikhailova N."/>
            <person name="Richardson P."/>
        </authorList>
    </citation>
    <scope>NUCLEOTIDE SEQUENCE</scope>
    <source>
        <strain evidence="2">BNC1</strain>
    </source>
</reference>
<evidence type="ECO:0000313" key="2">
    <source>
        <dbReference type="EMBL" id="ABG64513.1"/>
    </source>
</evidence>
<dbReference type="AlphaFoldDB" id="Q11DL2"/>
<organism evidence="2">
    <name type="scientific">Chelativorans sp. (strain BNC1)</name>
    <dbReference type="NCBI Taxonomy" id="266779"/>
    <lineage>
        <taxon>Bacteria</taxon>
        <taxon>Pseudomonadati</taxon>
        <taxon>Pseudomonadota</taxon>
        <taxon>Alphaproteobacteria</taxon>
        <taxon>Hyphomicrobiales</taxon>
        <taxon>Phyllobacteriaceae</taxon>
        <taxon>Chelativorans</taxon>
    </lineage>
</organism>
<accession>Q11DL2</accession>
<dbReference type="HOGENOM" id="CLU_1544874_0_0_5"/>
<feature type="region of interest" description="Disordered" evidence="1">
    <location>
        <begin position="134"/>
        <end position="173"/>
    </location>
</feature>
<sequence precursor="true">MATTTNRTGSAQSAGAGSSTAASLGETAAALGSDMKEEAQNRAEEARGATSESLRTFAEAVRQAGDELAKKDEGPASQLLSQAANGLEQISNAIGQKRLEDLVGDVRRFGREHPGTFMLGSVLMGVALGRFARSAAPAGRPQTHSEPTAPQVNNLQPQPDSQYQTSGGPNVVE</sequence>
<name>Q11DL2_CHESB</name>
<dbReference type="EMBL" id="CP000390">
    <property type="protein sequence ID" value="ABG64513.1"/>
    <property type="molecule type" value="Genomic_DNA"/>
</dbReference>
<dbReference type="eggNOG" id="ENOG503384I">
    <property type="taxonomic scope" value="Bacteria"/>
</dbReference>
<dbReference type="OrthoDB" id="7211085at2"/>
<feature type="compositionally biased region" description="Polar residues" evidence="1">
    <location>
        <begin position="142"/>
        <end position="173"/>
    </location>
</feature>
<feature type="compositionally biased region" description="Low complexity" evidence="1">
    <location>
        <begin position="8"/>
        <end position="33"/>
    </location>
</feature>
<evidence type="ECO:0000256" key="1">
    <source>
        <dbReference type="SAM" id="MobiDB-lite"/>
    </source>
</evidence>
<protein>
    <recommendedName>
        <fullName evidence="3">Nutrient deprivation-induced protein</fullName>
    </recommendedName>
</protein>
<proteinExistence type="predicted"/>
<dbReference type="KEGG" id="mes:Meso_3141"/>
<feature type="region of interest" description="Disordered" evidence="1">
    <location>
        <begin position="1"/>
        <end position="53"/>
    </location>
</feature>